<feature type="transmembrane region" description="Helical" evidence="11">
    <location>
        <begin position="133"/>
        <end position="150"/>
    </location>
</feature>
<keyword evidence="4" id="KW-0997">Cell inner membrane</keyword>
<proteinExistence type="predicted"/>
<evidence type="ECO:0000313" key="13">
    <source>
        <dbReference type="Proteomes" id="UP000219573"/>
    </source>
</evidence>
<sequence>MGEVIIEKMKLNKKFKINIDVKTYMMIIALIGIWGIFTFATGGSFLSPRNISNLFRQSVFTSVLAIGMVLVIIMGEIDLSVGSLVGLAGGIVAICDVWLELNPVLSILITLLVGALLGLWNGWWVAYKRVPSFIVTLGGYLIFRGVLVGITNGTTIGPMSNTFRYLGKGYVSPFVGLAISLVVAIYLVYYQRKTRKKKLAYGFDVLPAKFEFAKKALTILGIVIFVFVMNAYRGISVSILLLLFLAAIFFYITKNTVFGRHIYAIGGNEEAAQLSGIKIKKTMLMVFLLNGLLAAIGGILLTSRLNAASVAAGNMAELDAIASCVIGGASLSGGVGSVIGAIIGAVVMASLDNGMSLLNTPMFWQSIVKGLVLIAAVWADVSMKK</sequence>
<dbReference type="CDD" id="cd06579">
    <property type="entry name" value="TM_PBP1_transp_AraH_like"/>
    <property type="match status" value="1"/>
</dbReference>
<keyword evidence="13" id="KW-1185">Reference proteome</keyword>
<dbReference type="PANTHER" id="PTHR32196:SF32">
    <property type="entry name" value="XYLOSE TRANSPORT SYSTEM PERMEASE PROTEIN XYLH"/>
    <property type="match status" value="1"/>
</dbReference>
<evidence type="ECO:0000256" key="1">
    <source>
        <dbReference type="ARBA" id="ARBA00004651"/>
    </source>
</evidence>
<feature type="transmembrane region" description="Helical" evidence="11">
    <location>
        <begin position="170"/>
        <end position="191"/>
    </location>
</feature>
<comment type="subcellular location">
    <subcellularLocation>
        <location evidence="1">Cell membrane</location>
        <topology evidence="1">Multi-pass membrane protein</topology>
    </subcellularLocation>
</comment>
<keyword evidence="2" id="KW-0813">Transport</keyword>
<dbReference type="GO" id="GO:0005886">
    <property type="term" value="C:plasma membrane"/>
    <property type="evidence" value="ECO:0007669"/>
    <property type="project" value="UniProtKB-SubCell"/>
</dbReference>
<evidence type="ECO:0000256" key="10">
    <source>
        <dbReference type="ARBA" id="ARBA00035686"/>
    </source>
</evidence>
<feature type="transmembrane region" description="Helical" evidence="11">
    <location>
        <begin position="54"/>
        <end position="74"/>
    </location>
</feature>
<evidence type="ECO:0000313" key="12">
    <source>
        <dbReference type="EMBL" id="SNY46769.1"/>
    </source>
</evidence>
<protein>
    <recommendedName>
        <fullName evidence="10">Xylose transport system permease protein XylH</fullName>
    </recommendedName>
</protein>
<feature type="transmembrane region" description="Helical" evidence="11">
    <location>
        <begin position="81"/>
        <end position="99"/>
    </location>
</feature>
<keyword evidence="5" id="KW-0762">Sugar transport</keyword>
<dbReference type="PANTHER" id="PTHR32196">
    <property type="entry name" value="ABC TRANSPORTER PERMEASE PROTEIN YPHD-RELATED-RELATED"/>
    <property type="match status" value="1"/>
</dbReference>
<dbReference type="AlphaFoldDB" id="A0A285IFM8"/>
<organism evidence="12 13">
    <name type="scientific">Orenia metallireducens</name>
    <dbReference type="NCBI Taxonomy" id="1413210"/>
    <lineage>
        <taxon>Bacteria</taxon>
        <taxon>Bacillati</taxon>
        <taxon>Bacillota</taxon>
        <taxon>Clostridia</taxon>
        <taxon>Halanaerobiales</taxon>
        <taxon>Halobacteroidaceae</taxon>
        <taxon>Orenia</taxon>
    </lineage>
</organism>
<dbReference type="InterPro" id="IPR001851">
    <property type="entry name" value="ABC_transp_permease"/>
</dbReference>
<feature type="transmembrane region" description="Helical" evidence="11">
    <location>
        <begin position="235"/>
        <end position="253"/>
    </location>
</feature>
<dbReference type="Pfam" id="PF02653">
    <property type="entry name" value="BPD_transp_2"/>
    <property type="match status" value="1"/>
</dbReference>
<dbReference type="OrthoDB" id="9813906at2"/>
<evidence type="ECO:0000256" key="4">
    <source>
        <dbReference type="ARBA" id="ARBA00022519"/>
    </source>
</evidence>
<evidence type="ECO:0000256" key="7">
    <source>
        <dbReference type="ARBA" id="ARBA00022989"/>
    </source>
</evidence>
<accession>A0A285IFM8</accession>
<comment type="function">
    <text evidence="9">Part of the binding-protein-dependent transport system for D-xylose. Probably responsible for the translocation of the substrate across the membrane.</text>
</comment>
<name>A0A285IFM8_9FIRM</name>
<evidence type="ECO:0000256" key="3">
    <source>
        <dbReference type="ARBA" id="ARBA00022475"/>
    </source>
</evidence>
<keyword evidence="7 11" id="KW-1133">Transmembrane helix</keyword>
<feature type="transmembrane region" description="Helical" evidence="11">
    <location>
        <begin position="361"/>
        <end position="379"/>
    </location>
</feature>
<feature type="transmembrane region" description="Helical" evidence="11">
    <location>
        <begin position="105"/>
        <end position="126"/>
    </location>
</feature>
<evidence type="ECO:0000256" key="9">
    <source>
        <dbReference type="ARBA" id="ARBA00035611"/>
    </source>
</evidence>
<dbReference type="Proteomes" id="UP000219573">
    <property type="component" value="Unassembled WGS sequence"/>
</dbReference>
<reference evidence="13" key="1">
    <citation type="submission" date="2017-09" db="EMBL/GenBank/DDBJ databases">
        <authorList>
            <person name="Varghese N."/>
            <person name="Submissions S."/>
        </authorList>
    </citation>
    <scope>NUCLEOTIDE SEQUENCE [LARGE SCALE GENOMIC DNA]</scope>
    <source>
        <strain evidence="13">MSL47</strain>
    </source>
</reference>
<dbReference type="RefSeq" id="WP_097019560.1">
    <property type="nucleotide sequence ID" value="NZ_OBDZ01000045.1"/>
</dbReference>
<evidence type="ECO:0000256" key="11">
    <source>
        <dbReference type="SAM" id="Phobius"/>
    </source>
</evidence>
<keyword evidence="3" id="KW-1003">Cell membrane</keyword>
<evidence type="ECO:0000256" key="6">
    <source>
        <dbReference type="ARBA" id="ARBA00022692"/>
    </source>
</evidence>
<dbReference type="EMBL" id="OBDZ01000045">
    <property type="protein sequence ID" value="SNY46769.1"/>
    <property type="molecule type" value="Genomic_DNA"/>
</dbReference>
<evidence type="ECO:0000256" key="2">
    <source>
        <dbReference type="ARBA" id="ARBA00022448"/>
    </source>
</evidence>
<keyword evidence="8 11" id="KW-0472">Membrane</keyword>
<gene>
    <name evidence="12" type="ORF">SAMN06265827_1453</name>
</gene>
<keyword evidence="6 11" id="KW-0812">Transmembrane</keyword>
<feature type="transmembrane region" description="Helical" evidence="11">
    <location>
        <begin position="320"/>
        <end position="349"/>
    </location>
</feature>
<evidence type="ECO:0000256" key="5">
    <source>
        <dbReference type="ARBA" id="ARBA00022597"/>
    </source>
</evidence>
<dbReference type="GO" id="GO:0022857">
    <property type="term" value="F:transmembrane transporter activity"/>
    <property type="evidence" value="ECO:0007669"/>
    <property type="project" value="InterPro"/>
</dbReference>
<feature type="transmembrane region" description="Helical" evidence="11">
    <location>
        <begin position="282"/>
        <end position="300"/>
    </location>
</feature>
<feature type="transmembrane region" description="Helical" evidence="11">
    <location>
        <begin position="21"/>
        <end position="42"/>
    </location>
</feature>
<evidence type="ECO:0000256" key="8">
    <source>
        <dbReference type="ARBA" id="ARBA00023136"/>
    </source>
</evidence>